<dbReference type="GO" id="GO:0008270">
    <property type="term" value="F:zinc ion binding"/>
    <property type="evidence" value="ECO:0007669"/>
    <property type="project" value="InterPro"/>
</dbReference>
<evidence type="ECO:0000313" key="3">
    <source>
        <dbReference type="EMBL" id="KAK1379794.1"/>
    </source>
</evidence>
<dbReference type="EMBL" id="JAUIZM010000006">
    <property type="protein sequence ID" value="KAK1379794.1"/>
    <property type="molecule type" value="Genomic_DNA"/>
</dbReference>
<keyword evidence="4" id="KW-1185">Reference proteome</keyword>
<dbReference type="Gene3D" id="4.10.60.10">
    <property type="entry name" value="Zinc finger, CCHC-type"/>
    <property type="match status" value="1"/>
</dbReference>
<feature type="region of interest" description="Disordered" evidence="1">
    <location>
        <begin position="131"/>
        <end position="184"/>
    </location>
</feature>
<reference evidence="3" key="2">
    <citation type="submission" date="2023-05" db="EMBL/GenBank/DDBJ databases">
        <authorList>
            <person name="Schelkunov M.I."/>
        </authorList>
    </citation>
    <scope>NUCLEOTIDE SEQUENCE</scope>
    <source>
        <strain evidence="3">Hsosn_3</strain>
        <tissue evidence="3">Leaf</tissue>
    </source>
</reference>
<reference evidence="3" key="1">
    <citation type="submission" date="2023-02" db="EMBL/GenBank/DDBJ databases">
        <title>Genome of toxic invasive species Heracleum sosnowskyi carries increased number of genes despite the absence of recent whole-genome duplications.</title>
        <authorList>
            <person name="Schelkunov M."/>
            <person name="Shtratnikova V."/>
            <person name="Makarenko M."/>
            <person name="Klepikova A."/>
            <person name="Omelchenko D."/>
            <person name="Novikova G."/>
            <person name="Obukhova E."/>
            <person name="Bogdanov V."/>
            <person name="Penin A."/>
            <person name="Logacheva M."/>
        </authorList>
    </citation>
    <scope>NUCLEOTIDE SEQUENCE</scope>
    <source>
        <strain evidence="3">Hsosn_3</strain>
        <tissue evidence="3">Leaf</tissue>
    </source>
</reference>
<gene>
    <name evidence="3" type="ORF">POM88_026538</name>
</gene>
<dbReference type="SUPFAM" id="SSF57756">
    <property type="entry name" value="Retrovirus zinc finger-like domains"/>
    <property type="match status" value="1"/>
</dbReference>
<sequence length="184" mass="20915">MKILKKLNINAYKWLENKPKSQWSRAGLRDICKSDVFVNNNFEAMANDPTMLKRKHTSLRCEICEQYGHNSRTCKNPKLERNIEVELGYEVEGGQPVNVKKSPKCNYCQEGGHNARTCNTKKVDEMIKKKEALAKSKEDEVSKKKESKTQEKTGTHGGSTRPFKTPAKVGPLGIQIEDFDGNRN</sequence>
<evidence type="ECO:0000313" key="4">
    <source>
        <dbReference type="Proteomes" id="UP001237642"/>
    </source>
</evidence>
<accession>A0AAD8I618</accession>
<comment type="caution">
    <text evidence="3">The sequence shown here is derived from an EMBL/GenBank/DDBJ whole genome shotgun (WGS) entry which is preliminary data.</text>
</comment>
<dbReference type="Proteomes" id="UP001237642">
    <property type="component" value="Unassembled WGS sequence"/>
</dbReference>
<dbReference type="SMART" id="SM00343">
    <property type="entry name" value="ZnF_C2HC"/>
    <property type="match status" value="2"/>
</dbReference>
<protein>
    <recommendedName>
        <fullName evidence="2">CCHC-type domain-containing protein</fullName>
    </recommendedName>
</protein>
<evidence type="ECO:0000259" key="2">
    <source>
        <dbReference type="SMART" id="SM00343"/>
    </source>
</evidence>
<organism evidence="3 4">
    <name type="scientific">Heracleum sosnowskyi</name>
    <dbReference type="NCBI Taxonomy" id="360622"/>
    <lineage>
        <taxon>Eukaryota</taxon>
        <taxon>Viridiplantae</taxon>
        <taxon>Streptophyta</taxon>
        <taxon>Embryophyta</taxon>
        <taxon>Tracheophyta</taxon>
        <taxon>Spermatophyta</taxon>
        <taxon>Magnoliopsida</taxon>
        <taxon>eudicotyledons</taxon>
        <taxon>Gunneridae</taxon>
        <taxon>Pentapetalae</taxon>
        <taxon>asterids</taxon>
        <taxon>campanulids</taxon>
        <taxon>Apiales</taxon>
        <taxon>Apiaceae</taxon>
        <taxon>Apioideae</taxon>
        <taxon>apioid superclade</taxon>
        <taxon>Tordylieae</taxon>
        <taxon>Tordyliinae</taxon>
        <taxon>Heracleum</taxon>
    </lineage>
</organism>
<dbReference type="InterPro" id="IPR001878">
    <property type="entry name" value="Znf_CCHC"/>
</dbReference>
<feature type="compositionally biased region" description="Basic and acidic residues" evidence="1">
    <location>
        <begin position="131"/>
        <end position="154"/>
    </location>
</feature>
<feature type="domain" description="CCHC-type" evidence="2">
    <location>
        <begin position="104"/>
        <end position="120"/>
    </location>
</feature>
<feature type="domain" description="CCHC-type" evidence="2">
    <location>
        <begin position="60"/>
        <end position="76"/>
    </location>
</feature>
<dbReference type="GO" id="GO:0003676">
    <property type="term" value="F:nucleic acid binding"/>
    <property type="evidence" value="ECO:0007669"/>
    <property type="project" value="InterPro"/>
</dbReference>
<dbReference type="InterPro" id="IPR036875">
    <property type="entry name" value="Znf_CCHC_sf"/>
</dbReference>
<proteinExistence type="predicted"/>
<dbReference type="AlphaFoldDB" id="A0AAD8I618"/>
<evidence type="ECO:0000256" key="1">
    <source>
        <dbReference type="SAM" id="MobiDB-lite"/>
    </source>
</evidence>
<name>A0AAD8I618_9APIA</name>